<evidence type="ECO:0000313" key="2">
    <source>
        <dbReference type="Proteomes" id="UP000054928"/>
    </source>
</evidence>
<name>A0A0P1ABC0_PLAHL</name>
<organism evidence="1 2">
    <name type="scientific">Plasmopara halstedii</name>
    <name type="common">Downy mildew of sunflower</name>
    <dbReference type="NCBI Taxonomy" id="4781"/>
    <lineage>
        <taxon>Eukaryota</taxon>
        <taxon>Sar</taxon>
        <taxon>Stramenopiles</taxon>
        <taxon>Oomycota</taxon>
        <taxon>Peronosporomycetes</taxon>
        <taxon>Peronosporales</taxon>
        <taxon>Peronosporaceae</taxon>
        <taxon>Plasmopara</taxon>
    </lineage>
</organism>
<dbReference type="RefSeq" id="XP_024574289.1">
    <property type="nucleotide sequence ID" value="XM_024723298.1"/>
</dbReference>
<dbReference type="Proteomes" id="UP000054928">
    <property type="component" value="Unassembled WGS sequence"/>
</dbReference>
<protein>
    <submittedName>
        <fullName evidence="1">Uncharacterized protein</fullName>
    </submittedName>
</protein>
<accession>A0A0P1ABC0</accession>
<proteinExistence type="predicted"/>
<dbReference type="EMBL" id="CCYD01000291">
    <property type="protein sequence ID" value="CEG37920.1"/>
    <property type="molecule type" value="Genomic_DNA"/>
</dbReference>
<dbReference type="AlphaFoldDB" id="A0A0P1ABC0"/>
<sequence length="145" mass="16440">MFLQFYPKETRLIAPANVRRVGCNRAEDAKKECTVMVACEMFQSQILVPMIIMTGQPDGRFQDDSILGMDLAKSCSIQNIGWTKTGAALTWNIWRRAIQARRLDFTVLQLCNTTSLTGTPSFDDFPFRILGAFLRNSEDESTYTN</sequence>
<reference evidence="2" key="1">
    <citation type="submission" date="2014-09" db="EMBL/GenBank/DDBJ databases">
        <authorList>
            <person name="Sharma Rahul"/>
            <person name="Thines Marco"/>
        </authorList>
    </citation>
    <scope>NUCLEOTIDE SEQUENCE [LARGE SCALE GENOMIC DNA]</scope>
</reference>
<evidence type="ECO:0000313" key="1">
    <source>
        <dbReference type="EMBL" id="CEG37920.1"/>
    </source>
</evidence>
<dbReference type="GeneID" id="36401022"/>
<keyword evidence="2" id="KW-1185">Reference proteome</keyword>